<evidence type="ECO:0000313" key="1">
    <source>
        <dbReference type="EMBL" id="TGZ49543.1"/>
    </source>
</evidence>
<proteinExistence type="predicted"/>
<protein>
    <submittedName>
        <fullName evidence="1">Uncharacterized protein</fullName>
    </submittedName>
</protein>
<gene>
    <name evidence="1" type="ORF">CRM22_010910</name>
</gene>
<feature type="non-terminal residue" evidence="1">
    <location>
        <position position="1"/>
    </location>
</feature>
<dbReference type="AlphaFoldDB" id="A0A4S2KJ05"/>
<keyword evidence="2" id="KW-1185">Reference proteome</keyword>
<reference evidence="1 2" key="1">
    <citation type="journal article" date="2019" name="BMC Genomics">
        <title>New insights from Opisthorchis felineus genome: update on genomics of the epidemiologically important liver flukes.</title>
        <authorList>
            <person name="Ershov N.I."/>
            <person name="Mordvinov V.A."/>
            <person name="Prokhortchouk E.B."/>
            <person name="Pakharukova M.Y."/>
            <person name="Gunbin K.V."/>
            <person name="Ustyantsev K."/>
            <person name="Genaev M.A."/>
            <person name="Blinov A.G."/>
            <person name="Mazur A."/>
            <person name="Boulygina E."/>
            <person name="Tsygankova S."/>
            <person name="Khrameeva E."/>
            <person name="Chekanov N."/>
            <person name="Fan G."/>
            <person name="Xiao A."/>
            <person name="Zhang H."/>
            <person name="Xu X."/>
            <person name="Yang H."/>
            <person name="Solovyev V."/>
            <person name="Lee S.M."/>
            <person name="Liu X."/>
            <person name="Afonnikov D.A."/>
            <person name="Skryabin K.G."/>
        </authorList>
    </citation>
    <scope>NUCLEOTIDE SEQUENCE [LARGE SCALE GENOMIC DNA]</scope>
    <source>
        <strain evidence="1">AK-0245</strain>
        <tissue evidence="1">Whole organism</tissue>
    </source>
</reference>
<comment type="caution">
    <text evidence="1">The sequence shown here is derived from an EMBL/GenBank/DDBJ whole genome shotgun (WGS) entry which is preliminary data.</text>
</comment>
<sequence length="58" mass="6423">KSKLLGRNTVKHLSPLSLEMTISRFEPPNSDTYAPEFKYAIPRLVKAANQFVSAAEGC</sequence>
<accession>A0A4S2KJ05</accession>
<evidence type="ECO:0000313" key="2">
    <source>
        <dbReference type="Proteomes" id="UP000308267"/>
    </source>
</evidence>
<organism evidence="1 2">
    <name type="scientific">Opisthorchis felineus</name>
    <dbReference type="NCBI Taxonomy" id="147828"/>
    <lineage>
        <taxon>Eukaryota</taxon>
        <taxon>Metazoa</taxon>
        <taxon>Spiralia</taxon>
        <taxon>Lophotrochozoa</taxon>
        <taxon>Platyhelminthes</taxon>
        <taxon>Trematoda</taxon>
        <taxon>Digenea</taxon>
        <taxon>Opisthorchiida</taxon>
        <taxon>Opisthorchiata</taxon>
        <taxon>Opisthorchiidae</taxon>
        <taxon>Opisthorchis</taxon>
    </lineage>
</organism>
<name>A0A4S2KJ05_OPIFE</name>
<dbReference type="EMBL" id="SJOL01011097">
    <property type="protein sequence ID" value="TGZ49543.1"/>
    <property type="molecule type" value="Genomic_DNA"/>
</dbReference>
<dbReference type="Proteomes" id="UP000308267">
    <property type="component" value="Unassembled WGS sequence"/>
</dbReference>